<evidence type="ECO:0000256" key="6">
    <source>
        <dbReference type="SAM" id="SignalP"/>
    </source>
</evidence>
<reference evidence="8 9" key="1">
    <citation type="journal article" date="2016" name="Syst. Appl. Microbiol.">
        <title>Vibrio bivalvicida sp. nov., a novel larval pathogen for bivalve molluscs reared in a hatchery.</title>
        <authorList>
            <person name="Dubert J."/>
            <person name="Romalde J.L."/>
            <person name="Prado S."/>
            <person name="Barja J.L."/>
        </authorList>
    </citation>
    <scope>NUCLEOTIDE SEQUENCE [LARGE SCALE GENOMIC DNA]</scope>
    <source>
        <strain evidence="8 9">605</strain>
    </source>
</reference>
<keyword evidence="8" id="KW-0282">Flagellum</keyword>
<keyword evidence="8" id="KW-0969">Cilium</keyword>
<comment type="caution">
    <text evidence="8">The sequence shown here is derived from an EMBL/GenBank/DDBJ whole genome shotgun (WGS) entry which is preliminary data.</text>
</comment>
<organism evidence="8 9">
    <name type="scientific">Vibrio bivalvicida</name>
    <dbReference type="NCBI Taxonomy" id="1276888"/>
    <lineage>
        <taxon>Bacteria</taxon>
        <taxon>Pseudomonadati</taxon>
        <taxon>Pseudomonadota</taxon>
        <taxon>Gammaproteobacteria</taxon>
        <taxon>Vibrionales</taxon>
        <taxon>Vibrionaceae</taxon>
        <taxon>Vibrio</taxon>
        <taxon>Vibrio oreintalis group</taxon>
    </lineage>
</organism>
<dbReference type="CDD" id="cd07185">
    <property type="entry name" value="OmpA_C-like"/>
    <property type="match status" value="1"/>
</dbReference>
<evidence type="ECO:0000313" key="9">
    <source>
        <dbReference type="Proteomes" id="UP000078406"/>
    </source>
</evidence>
<dbReference type="Gene3D" id="3.30.1330.60">
    <property type="entry name" value="OmpA-like domain"/>
    <property type="match status" value="1"/>
</dbReference>
<evidence type="ECO:0000259" key="7">
    <source>
        <dbReference type="PROSITE" id="PS51123"/>
    </source>
</evidence>
<keyword evidence="6" id="KW-0732">Signal</keyword>
<gene>
    <name evidence="8" type="ORF">APB76_03520</name>
</gene>
<dbReference type="Pfam" id="PF00691">
    <property type="entry name" value="OmpA"/>
    <property type="match status" value="1"/>
</dbReference>
<evidence type="ECO:0000256" key="1">
    <source>
        <dbReference type="ARBA" id="ARBA00004442"/>
    </source>
</evidence>
<dbReference type="InterPro" id="IPR006664">
    <property type="entry name" value="OMP_bac"/>
</dbReference>
<dbReference type="PANTHER" id="PTHR30329">
    <property type="entry name" value="STATOR ELEMENT OF FLAGELLAR MOTOR COMPLEX"/>
    <property type="match status" value="1"/>
</dbReference>
<feature type="compositionally biased region" description="Basic and acidic residues" evidence="5">
    <location>
        <begin position="198"/>
        <end position="209"/>
    </location>
</feature>
<name>A0A177Y514_9VIBR</name>
<dbReference type="GO" id="GO:0009279">
    <property type="term" value="C:cell outer membrane"/>
    <property type="evidence" value="ECO:0007669"/>
    <property type="project" value="UniProtKB-SubCell"/>
</dbReference>
<evidence type="ECO:0000256" key="5">
    <source>
        <dbReference type="SAM" id="MobiDB-lite"/>
    </source>
</evidence>
<protein>
    <submittedName>
        <fullName evidence="8">Flagellar motor protein MotB</fullName>
    </submittedName>
</protein>
<dbReference type="Proteomes" id="UP000078406">
    <property type="component" value="Unassembled WGS sequence"/>
</dbReference>
<dbReference type="InterPro" id="IPR036737">
    <property type="entry name" value="OmpA-like_sf"/>
</dbReference>
<evidence type="ECO:0000256" key="3">
    <source>
        <dbReference type="ARBA" id="ARBA00023237"/>
    </source>
</evidence>
<dbReference type="PANTHER" id="PTHR30329:SF21">
    <property type="entry name" value="LIPOPROTEIN YIAD-RELATED"/>
    <property type="match status" value="1"/>
</dbReference>
<keyword evidence="8" id="KW-0966">Cell projection</keyword>
<dbReference type="EMBL" id="LLEI02000017">
    <property type="protein sequence ID" value="OAJ95585.1"/>
    <property type="molecule type" value="Genomic_DNA"/>
</dbReference>
<accession>A0A177Y514</accession>
<dbReference type="PRINTS" id="PR01021">
    <property type="entry name" value="OMPADOMAIN"/>
</dbReference>
<sequence>MIFKFNKLFIVSALVGSSTVLANDANIVFEQVCGTQSGATYIQVESGTPVSVIPNAGIMYQVQTEATDLDTRHFVDRFASQFELERGCAEYLVNNGQFISGQSGDVLASVYFDFDRANLTPVSKKILDRIIQIAGSSNNEFVLTGHTDSTGPQEYNFQLGLKRAGSVEAYLIDQGLDNTQIDSKGETKPKASNATSQGREKNRRVEVTL</sequence>
<evidence type="ECO:0000256" key="4">
    <source>
        <dbReference type="PROSITE-ProRule" id="PRU00473"/>
    </source>
</evidence>
<evidence type="ECO:0000256" key="2">
    <source>
        <dbReference type="ARBA" id="ARBA00023136"/>
    </source>
</evidence>
<dbReference type="SUPFAM" id="SSF103088">
    <property type="entry name" value="OmpA-like"/>
    <property type="match status" value="1"/>
</dbReference>
<dbReference type="PROSITE" id="PS51123">
    <property type="entry name" value="OMPA_2"/>
    <property type="match status" value="1"/>
</dbReference>
<evidence type="ECO:0000313" key="8">
    <source>
        <dbReference type="EMBL" id="OAJ95585.1"/>
    </source>
</evidence>
<comment type="subcellular location">
    <subcellularLocation>
        <location evidence="1">Cell outer membrane</location>
    </subcellularLocation>
</comment>
<keyword evidence="2 4" id="KW-0472">Membrane</keyword>
<feature type="domain" description="OmpA-like" evidence="7">
    <location>
        <begin position="99"/>
        <end position="209"/>
    </location>
</feature>
<feature type="signal peptide" evidence="6">
    <location>
        <begin position="1"/>
        <end position="22"/>
    </location>
</feature>
<dbReference type="InterPro" id="IPR050330">
    <property type="entry name" value="Bact_OuterMem_StrucFunc"/>
</dbReference>
<feature type="chain" id="PRO_5008079570" evidence="6">
    <location>
        <begin position="23"/>
        <end position="209"/>
    </location>
</feature>
<dbReference type="AlphaFoldDB" id="A0A177Y514"/>
<dbReference type="InterPro" id="IPR006665">
    <property type="entry name" value="OmpA-like"/>
</dbReference>
<proteinExistence type="predicted"/>
<dbReference type="RefSeq" id="WP_054963123.1">
    <property type="nucleotide sequence ID" value="NZ_LLEI02000017.1"/>
</dbReference>
<keyword evidence="3" id="KW-0998">Cell outer membrane</keyword>
<feature type="region of interest" description="Disordered" evidence="5">
    <location>
        <begin position="180"/>
        <end position="209"/>
    </location>
</feature>